<feature type="domain" description="FAD-binding FR-type" evidence="12">
    <location>
        <begin position="1"/>
        <end position="101"/>
    </location>
</feature>
<keyword evidence="3 11" id="KW-0285">Flavoprotein</keyword>
<feature type="binding site" evidence="11">
    <location>
        <begin position="76"/>
        <end position="77"/>
    </location>
    <ligand>
        <name>FAD</name>
        <dbReference type="ChEBI" id="CHEBI:57692"/>
    </ligand>
</feature>
<evidence type="ECO:0000256" key="6">
    <source>
        <dbReference type="ARBA" id="ARBA00022827"/>
    </source>
</evidence>
<keyword evidence="10 11" id="KW-0411">Iron-sulfur</keyword>
<gene>
    <name evidence="11" type="primary">pyrK</name>
    <name evidence="13" type="ORF">J2S74_001162</name>
</gene>
<comment type="caution">
    <text evidence="13">The sequence shown here is derived from an EMBL/GenBank/DDBJ whole genome shotgun (WGS) entry which is preliminary data.</text>
</comment>
<evidence type="ECO:0000313" key="13">
    <source>
        <dbReference type="EMBL" id="MDQ0253790.1"/>
    </source>
</evidence>
<evidence type="ECO:0000256" key="11">
    <source>
        <dbReference type="HAMAP-Rule" id="MF_01211"/>
    </source>
</evidence>
<dbReference type="EMBL" id="JAUSUG010000003">
    <property type="protein sequence ID" value="MDQ0253790.1"/>
    <property type="molecule type" value="Genomic_DNA"/>
</dbReference>
<dbReference type="InterPro" id="IPR017938">
    <property type="entry name" value="Riboflavin_synthase-like_b-brl"/>
</dbReference>
<evidence type="ECO:0000256" key="2">
    <source>
        <dbReference type="ARBA" id="ARBA00022448"/>
    </source>
</evidence>
<dbReference type="InterPro" id="IPR001433">
    <property type="entry name" value="OxRdtase_FAD/NAD-bd"/>
</dbReference>
<keyword evidence="4 11" id="KW-0001">2Fe-2S</keyword>
<keyword evidence="7 11" id="KW-0665">Pyrimidine biosynthesis</keyword>
<keyword evidence="14" id="KW-1185">Reference proteome</keyword>
<protein>
    <recommendedName>
        <fullName evidence="11">Dihydroorotate dehydrogenase B (NAD(+)), electron transfer subunit</fullName>
    </recommendedName>
    <alternativeName>
        <fullName evidence="11">Dihydroorotate oxidase B, electron transfer subunit</fullName>
    </alternativeName>
</protein>
<evidence type="ECO:0000256" key="9">
    <source>
        <dbReference type="ARBA" id="ARBA00023004"/>
    </source>
</evidence>
<evidence type="ECO:0000256" key="7">
    <source>
        <dbReference type="ARBA" id="ARBA00022975"/>
    </source>
</evidence>
<accession>A0ABT9ZS45</accession>
<evidence type="ECO:0000256" key="8">
    <source>
        <dbReference type="ARBA" id="ARBA00022982"/>
    </source>
</evidence>
<dbReference type="PANTHER" id="PTHR43513">
    <property type="entry name" value="DIHYDROOROTATE DEHYDROGENASE B (NAD(+)), ELECTRON TRANSFER SUBUNIT"/>
    <property type="match status" value="1"/>
</dbReference>
<comment type="function">
    <text evidence="11">Responsible for channeling the electrons from the oxidation of dihydroorotate from the FMN redox center in the PyrD type B subunit to the ultimate electron acceptor NAD(+).</text>
</comment>
<evidence type="ECO:0000256" key="4">
    <source>
        <dbReference type="ARBA" id="ARBA00022714"/>
    </source>
</evidence>
<dbReference type="HAMAP" id="MF_01211">
    <property type="entry name" value="DHODB_Fe_S_bind"/>
    <property type="match status" value="1"/>
</dbReference>
<dbReference type="SUPFAM" id="SSF52343">
    <property type="entry name" value="Ferredoxin reductase-like, C-terminal NADP-linked domain"/>
    <property type="match status" value="1"/>
</dbReference>
<dbReference type="PROSITE" id="PS51384">
    <property type="entry name" value="FAD_FR"/>
    <property type="match status" value="1"/>
</dbReference>
<dbReference type="Pfam" id="PF10418">
    <property type="entry name" value="DHODB_Fe-S_bind"/>
    <property type="match status" value="1"/>
</dbReference>
<sequence length="258" mass="28011">MIMDNMTIKNQEEIAPKIYRIEVTGPLTQQMKNPGQFVNLRVSKGIDPTLRRPISICDVDVEKETLTMIYRVEGKGTKLLAEKVVGDEVNILGPLGQGFPVEAAKPNDVCVLIGGGVGIPPLYYLGKQLVAAGAKVITILGFRTDKDIFLEEEFQELGELIITTEDGSKGVKGFVTDALKELKAYDLYYTCGPKPMLKAVEQTASTHGFISLEERMGCGVGACLACVCDLKERDKTTGKAYAKICSDGPVFLSGEVIL</sequence>
<evidence type="ECO:0000256" key="10">
    <source>
        <dbReference type="ARBA" id="ARBA00023014"/>
    </source>
</evidence>
<dbReference type="RefSeq" id="WP_307322898.1">
    <property type="nucleotide sequence ID" value="NZ_JAUSUG010000003.1"/>
</dbReference>
<name>A0ABT9ZS45_9BACI</name>
<dbReference type="PANTHER" id="PTHR43513:SF3">
    <property type="entry name" value="DIHYDROOROTATE DEHYDROGENASE B (NAD(+)), ELECTRON TRANSFER SUBUNIT-RELATED"/>
    <property type="match status" value="1"/>
</dbReference>
<dbReference type="SUPFAM" id="SSF63380">
    <property type="entry name" value="Riboflavin synthase domain-like"/>
    <property type="match status" value="1"/>
</dbReference>
<comment type="similarity">
    <text evidence="1 11">Belongs to the PyrK family.</text>
</comment>
<dbReference type="InterPro" id="IPR017927">
    <property type="entry name" value="FAD-bd_FR_type"/>
</dbReference>
<feature type="binding site" evidence="11">
    <location>
        <position position="245"/>
    </location>
    <ligand>
        <name>[2Fe-2S] cluster</name>
        <dbReference type="ChEBI" id="CHEBI:190135"/>
    </ligand>
</feature>
<dbReference type="InterPro" id="IPR023455">
    <property type="entry name" value="Dihydroorotate_DHASE_ETsu"/>
</dbReference>
<dbReference type="Pfam" id="PF00175">
    <property type="entry name" value="NAD_binding_1"/>
    <property type="match status" value="1"/>
</dbReference>
<dbReference type="InterPro" id="IPR037117">
    <property type="entry name" value="Dihydroorotate_DH_ele_sf"/>
</dbReference>
<feature type="binding site" evidence="11">
    <location>
        <begin position="52"/>
        <end position="55"/>
    </location>
    <ligand>
        <name>FAD</name>
        <dbReference type="ChEBI" id="CHEBI:57692"/>
    </ligand>
</feature>
<reference evidence="13 14" key="1">
    <citation type="submission" date="2023-07" db="EMBL/GenBank/DDBJ databases">
        <title>Genomic Encyclopedia of Type Strains, Phase IV (KMG-IV): sequencing the most valuable type-strain genomes for metagenomic binning, comparative biology and taxonomic classification.</title>
        <authorList>
            <person name="Goeker M."/>
        </authorList>
    </citation>
    <scope>NUCLEOTIDE SEQUENCE [LARGE SCALE GENOMIC DNA]</scope>
    <source>
        <strain evidence="13 14">DSM 9768</strain>
    </source>
</reference>
<keyword evidence="6 11" id="KW-0274">FAD</keyword>
<organism evidence="13 14">
    <name type="scientific">Evansella vedderi</name>
    <dbReference type="NCBI Taxonomy" id="38282"/>
    <lineage>
        <taxon>Bacteria</taxon>
        <taxon>Bacillati</taxon>
        <taxon>Bacillota</taxon>
        <taxon>Bacilli</taxon>
        <taxon>Bacillales</taxon>
        <taxon>Bacillaceae</taxon>
        <taxon>Evansella</taxon>
    </lineage>
</organism>
<dbReference type="Gene3D" id="2.40.30.10">
    <property type="entry name" value="Translation factors"/>
    <property type="match status" value="1"/>
</dbReference>
<comment type="pathway">
    <text evidence="11">Pyrimidine metabolism; UMP biosynthesis via de novo pathway; orotate from (S)-dihydroorotate (NAD(+) route): step 1/1.</text>
</comment>
<feature type="binding site" evidence="11">
    <location>
        <begin position="69"/>
        <end position="71"/>
    </location>
    <ligand>
        <name>FAD</name>
        <dbReference type="ChEBI" id="CHEBI:57692"/>
    </ligand>
</feature>
<dbReference type="InterPro" id="IPR019480">
    <property type="entry name" value="Dihydroorotate_DH_Fe-S-bd"/>
</dbReference>
<dbReference type="InterPro" id="IPR050353">
    <property type="entry name" value="PyrK_electron_transfer"/>
</dbReference>
<dbReference type="PIRSF" id="PIRSF006816">
    <property type="entry name" value="Cyc3_hyd_g"/>
    <property type="match status" value="1"/>
</dbReference>
<dbReference type="CDD" id="cd06218">
    <property type="entry name" value="DHOD_e_trans"/>
    <property type="match status" value="1"/>
</dbReference>
<keyword evidence="9 11" id="KW-0408">Iron</keyword>
<dbReference type="InterPro" id="IPR012165">
    <property type="entry name" value="Cyt_c3_hydrogenase_gsu"/>
</dbReference>
<dbReference type="InterPro" id="IPR039261">
    <property type="entry name" value="FNR_nucleotide-bd"/>
</dbReference>
<dbReference type="NCBIfam" id="NF000799">
    <property type="entry name" value="PRK00054.1-4"/>
    <property type="match status" value="1"/>
</dbReference>
<comment type="cofactor">
    <cofactor evidence="11">
        <name>[2Fe-2S] cluster</name>
        <dbReference type="ChEBI" id="CHEBI:190135"/>
    </cofactor>
    <text evidence="11">Binds 1 [2Fe-2S] cluster per subunit.</text>
</comment>
<evidence type="ECO:0000256" key="3">
    <source>
        <dbReference type="ARBA" id="ARBA00022630"/>
    </source>
</evidence>
<keyword evidence="5 11" id="KW-0479">Metal-binding</keyword>
<dbReference type="Gene3D" id="3.40.50.80">
    <property type="entry name" value="Nucleotide-binding domain of ferredoxin-NADP reductase (FNR) module"/>
    <property type="match status" value="1"/>
</dbReference>
<keyword evidence="2 11" id="KW-0813">Transport</keyword>
<feature type="binding site" evidence="11">
    <location>
        <position position="223"/>
    </location>
    <ligand>
        <name>[2Fe-2S] cluster</name>
        <dbReference type="ChEBI" id="CHEBI:190135"/>
    </ligand>
</feature>
<evidence type="ECO:0000313" key="14">
    <source>
        <dbReference type="Proteomes" id="UP001230005"/>
    </source>
</evidence>
<dbReference type="Proteomes" id="UP001230005">
    <property type="component" value="Unassembled WGS sequence"/>
</dbReference>
<evidence type="ECO:0000256" key="1">
    <source>
        <dbReference type="ARBA" id="ARBA00006422"/>
    </source>
</evidence>
<comment type="cofactor">
    <cofactor evidence="11">
        <name>FAD</name>
        <dbReference type="ChEBI" id="CHEBI:57692"/>
    </cofactor>
    <text evidence="11">Binds 1 FAD per subunit.</text>
</comment>
<comment type="subunit">
    <text evidence="11">Heterotetramer of 2 PyrK and 2 PyrD type B subunits.</text>
</comment>
<feature type="binding site" evidence="11">
    <location>
        <position position="218"/>
    </location>
    <ligand>
        <name>[2Fe-2S] cluster</name>
        <dbReference type="ChEBI" id="CHEBI:190135"/>
    </ligand>
</feature>
<keyword evidence="8 11" id="KW-0249">Electron transport</keyword>
<evidence type="ECO:0000256" key="5">
    <source>
        <dbReference type="ARBA" id="ARBA00022723"/>
    </source>
</evidence>
<dbReference type="Gene3D" id="2.10.240.10">
    <property type="entry name" value="Dihydroorotate dehydrogenase, electron transfer subunit"/>
    <property type="match status" value="1"/>
</dbReference>
<evidence type="ECO:0000259" key="12">
    <source>
        <dbReference type="PROSITE" id="PS51384"/>
    </source>
</evidence>
<proteinExistence type="inferred from homology"/>
<feature type="binding site" evidence="11">
    <location>
        <position position="226"/>
    </location>
    <ligand>
        <name>[2Fe-2S] cluster</name>
        <dbReference type="ChEBI" id="CHEBI:190135"/>
    </ligand>
</feature>